<name>A0ABR7KHF4_9FIRM</name>
<sequence length="59" mass="6611">MKLVGIDVGKNSHHFCVMDKETGEFNVTPSSFSNNKEGFDFLINSLKPYSKKSILLGME</sequence>
<accession>A0ABR7KHF4</accession>
<dbReference type="Proteomes" id="UP000649075">
    <property type="component" value="Unassembled WGS sequence"/>
</dbReference>
<feature type="domain" description="Transposase IS110-like N-terminal" evidence="1">
    <location>
        <begin position="4"/>
        <end position="59"/>
    </location>
</feature>
<evidence type="ECO:0000313" key="3">
    <source>
        <dbReference type="Proteomes" id="UP000649075"/>
    </source>
</evidence>
<evidence type="ECO:0000259" key="1">
    <source>
        <dbReference type="Pfam" id="PF01548"/>
    </source>
</evidence>
<dbReference type="InterPro" id="IPR002525">
    <property type="entry name" value="Transp_IS110-like_N"/>
</dbReference>
<reference evidence="2 3" key="1">
    <citation type="submission" date="2020-08" db="EMBL/GenBank/DDBJ databases">
        <authorList>
            <person name="Liu C."/>
            <person name="Sun Q."/>
        </authorList>
    </citation>
    <scope>NUCLEOTIDE SEQUENCE [LARGE SCALE GENOMIC DNA]</scope>
    <source>
        <strain evidence="2 3">L34</strain>
    </source>
</reference>
<proteinExistence type="predicted"/>
<evidence type="ECO:0000313" key="2">
    <source>
        <dbReference type="EMBL" id="MBC6012160.1"/>
    </source>
</evidence>
<dbReference type="Pfam" id="PF01548">
    <property type="entry name" value="DEDD_Tnp_IS110"/>
    <property type="match status" value="1"/>
</dbReference>
<gene>
    <name evidence="2" type="ORF">H8911_05280</name>
</gene>
<keyword evidence="3" id="KW-1185">Reference proteome</keyword>
<dbReference type="RefSeq" id="WP_186998916.1">
    <property type="nucleotide sequence ID" value="NZ_JACRWH010000015.1"/>
</dbReference>
<comment type="caution">
    <text evidence="2">The sequence shown here is derived from an EMBL/GenBank/DDBJ whole genome shotgun (WGS) entry which is preliminary data.</text>
</comment>
<organism evidence="2 3">
    <name type="scientific">Holdemanella hominis</name>
    <dbReference type="NCBI Taxonomy" id="2764327"/>
    <lineage>
        <taxon>Bacteria</taxon>
        <taxon>Bacillati</taxon>
        <taxon>Bacillota</taxon>
        <taxon>Erysipelotrichia</taxon>
        <taxon>Erysipelotrichales</taxon>
        <taxon>Erysipelotrichaceae</taxon>
        <taxon>Holdemanella</taxon>
    </lineage>
</organism>
<protein>
    <submittedName>
        <fullName evidence="2">Transposase</fullName>
    </submittedName>
</protein>
<dbReference type="EMBL" id="JACRWH010000015">
    <property type="protein sequence ID" value="MBC6012160.1"/>
    <property type="molecule type" value="Genomic_DNA"/>
</dbReference>
<feature type="non-terminal residue" evidence="2">
    <location>
        <position position="59"/>
    </location>
</feature>